<dbReference type="Pfam" id="PF02954">
    <property type="entry name" value="HTH_8"/>
    <property type="match status" value="1"/>
</dbReference>
<dbReference type="InterPro" id="IPR024457">
    <property type="entry name" value="Putative_integrase_N"/>
</dbReference>
<dbReference type="InterPro" id="IPR009057">
    <property type="entry name" value="Homeodomain-like_sf"/>
</dbReference>
<feature type="domain" description="Integrase catalytic" evidence="4">
    <location>
        <begin position="157"/>
        <end position="230"/>
    </location>
</feature>
<dbReference type="GO" id="GO:0043565">
    <property type="term" value="F:sequence-specific DNA binding"/>
    <property type="evidence" value="ECO:0007669"/>
    <property type="project" value="InterPro"/>
</dbReference>
<dbReference type="InterPro" id="IPR011010">
    <property type="entry name" value="DNA_brk_join_enz"/>
</dbReference>
<proteinExistence type="predicted"/>
<dbReference type="Gene3D" id="1.10.443.10">
    <property type="entry name" value="Intergrase catalytic core"/>
    <property type="match status" value="1"/>
</dbReference>
<dbReference type="SUPFAM" id="SSF46689">
    <property type="entry name" value="Homeodomain-like"/>
    <property type="match status" value="1"/>
</dbReference>
<protein>
    <submittedName>
        <fullName evidence="5">Integrase domain-containing protein</fullName>
    </submittedName>
</protein>
<dbReference type="RefSeq" id="WP_315697449.1">
    <property type="nucleotide sequence ID" value="NZ_JANSLM010000021.1"/>
</dbReference>
<evidence type="ECO:0000313" key="6">
    <source>
        <dbReference type="Proteomes" id="UP001246473"/>
    </source>
</evidence>
<dbReference type="AlphaFoldDB" id="A0AAP5QH14"/>
<dbReference type="Gene3D" id="1.10.10.60">
    <property type="entry name" value="Homeodomain-like"/>
    <property type="match status" value="1"/>
</dbReference>
<evidence type="ECO:0000259" key="2">
    <source>
        <dbReference type="Pfam" id="PF02954"/>
    </source>
</evidence>
<keyword evidence="1" id="KW-0233">DNA recombination</keyword>
<evidence type="ECO:0000256" key="1">
    <source>
        <dbReference type="ARBA" id="ARBA00023172"/>
    </source>
</evidence>
<feature type="domain" description="DNA binding HTH" evidence="2">
    <location>
        <begin position="347"/>
        <end position="371"/>
    </location>
</feature>
<dbReference type="Proteomes" id="UP001246473">
    <property type="component" value="Unassembled WGS sequence"/>
</dbReference>
<dbReference type="InterPro" id="IPR024456">
    <property type="entry name" value="Integrase_catalytic_putative"/>
</dbReference>
<dbReference type="EMBL" id="JANSLM010000021">
    <property type="protein sequence ID" value="MDT8843009.1"/>
    <property type="molecule type" value="Genomic_DNA"/>
</dbReference>
<evidence type="ECO:0000259" key="4">
    <source>
        <dbReference type="Pfam" id="PF12835"/>
    </source>
</evidence>
<dbReference type="GO" id="GO:0006310">
    <property type="term" value="P:DNA recombination"/>
    <property type="evidence" value="ECO:0007669"/>
    <property type="project" value="UniProtKB-KW"/>
</dbReference>
<dbReference type="InterPro" id="IPR013762">
    <property type="entry name" value="Integrase-like_cat_sf"/>
</dbReference>
<sequence length="388" mass="42839">MAAILNVRAIVNSYGFGPDLRDALLKLFDENVARVHSTTRISGRALSIKTQEYRVAKLCKAFRELLDGGFFLRTPWSLKHKHVAYLVSSWVAAGQTGGTIENKLTYLRALAQWMGKTNLVGSLDDYADREALGLKRSYVATEDKSWIAHGVDAAAKIEQIAKTCPHTAVQLKLQAAFGLRIEESFMLRPAEAARNPRLLAVTRGTKGGRPREVPIETKIGILEEAATLSNGLTGSTVPADRTLRQWRDWYYYVLEKHGITRRGMGITSHGLRHEYLQTLYTETTGVPAAIKGVDARPDPKLHQEAMRRVVEAAGHSRVTKANAYLSTFARQDRLQRKLPSVDEVRSALASADGNKSHAAAALGISRQALYRILGAHYALAGADARREE</sequence>
<organism evidence="5 6">
    <name type="scientific">Paraburkholderia fungorum</name>
    <dbReference type="NCBI Taxonomy" id="134537"/>
    <lineage>
        <taxon>Bacteria</taxon>
        <taxon>Pseudomonadati</taxon>
        <taxon>Pseudomonadota</taxon>
        <taxon>Betaproteobacteria</taxon>
        <taxon>Burkholderiales</taxon>
        <taxon>Burkholderiaceae</taxon>
        <taxon>Paraburkholderia</taxon>
    </lineage>
</organism>
<accession>A0AAP5QH14</accession>
<gene>
    <name evidence="5" type="ORF">ParKJ_36840</name>
</gene>
<dbReference type="InterPro" id="IPR002197">
    <property type="entry name" value="HTH_Fis"/>
</dbReference>
<dbReference type="GO" id="GO:0015074">
    <property type="term" value="P:DNA integration"/>
    <property type="evidence" value="ECO:0007669"/>
    <property type="project" value="InterPro"/>
</dbReference>
<dbReference type="Pfam" id="PF12835">
    <property type="entry name" value="Integrase_1"/>
    <property type="match status" value="1"/>
</dbReference>
<name>A0AAP5QH14_9BURK</name>
<feature type="domain" description="Putative integrase N-terminal" evidence="3">
    <location>
        <begin position="47"/>
        <end position="119"/>
    </location>
</feature>
<evidence type="ECO:0000259" key="3">
    <source>
        <dbReference type="Pfam" id="PF12834"/>
    </source>
</evidence>
<dbReference type="SUPFAM" id="SSF56349">
    <property type="entry name" value="DNA breaking-rejoining enzymes"/>
    <property type="match status" value="1"/>
</dbReference>
<dbReference type="Pfam" id="PF12834">
    <property type="entry name" value="Phage_int_SAM_2"/>
    <property type="match status" value="1"/>
</dbReference>
<evidence type="ECO:0000313" key="5">
    <source>
        <dbReference type="EMBL" id="MDT8843009.1"/>
    </source>
</evidence>
<reference evidence="5" key="1">
    <citation type="submission" date="2022-08" db="EMBL/GenBank/DDBJ databases">
        <authorList>
            <person name="Kim S.-J."/>
        </authorList>
    </citation>
    <scope>NUCLEOTIDE SEQUENCE</scope>
    <source>
        <strain evidence="5">KJ</strain>
    </source>
</reference>
<comment type="caution">
    <text evidence="5">The sequence shown here is derived from an EMBL/GenBank/DDBJ whole genome shotgun (WGS) entry which is preliminary data.</text>
</comment>